<feature type="compositionally biased region" description="Acidic residues" evidence="1">
    <location>
        <begin position="27"/>
        <end position="48"/>
    </location>
</feature>
<reference evidence="2 3" key="1">
    <citation type="submission" date="2020-09" db="EMBL/GenBank/DDBJ databases">
        <title>Flavimobilis rhizosphaerae sp. nov., isolated from rhizosphere soil of Spartina alterniflora.</title>
        <authorList>
            <person name="Hanqin C."/>
        </authorList>
    </citation>
    <scope>NUCLEOTIDE SEQUENCE [LARGE SCALE GENOMIC DNA]</scope>
    <source>
        <strain evidence="2 3">GY 10621</strain>
    </source>
</reference>
<name>A0ABR9DPJ8_9MICO</name>
<proteinExistence type="predicted"/>
<protein>
    <submittedName>
        <fullName evidence="2">Uncharacterized protein</fullName>
    </submittedName>
</protein>
<accession>A0ABR9DPJ8</accession>
<evidence type="ECO:0000313" key="3">
    <source>
        <dbReference type="Proteomes" id="UP000642107"/>
    </source>
</evidence>
<dbReference type="Proteomes" id="UP000642107">
    <property type="component" value="Unassembled WGS sequence"/>
</dbReference>
<feature type="region of interest" description="Disordered" evidence="1">
    <location>
        <begin position="1"/>
        <end position="51"/>
    </location>
</feature>
<gene>
    <name evidence="2" type="ORF">IGS67_05975</name>
</gene>
<evidence type="ECO:0000256" key="1">
    <source>
        <dbReference type="SAM" id="MobiDB-lite"/>
    </source>
</evidence>
<keyword evidence="3" id="KW-1185">Reference proteome</keyword>
<dbReference type="RefSeq" id="WP_192278781.1">
    <property type="nucleotide sequence ID" value="NZ_JACZDF010000002.1"/>
</dbReference>
<sequence length="213" mass="22774">MSTDPTAIPSPDEPHADGGPSGAHDDDNLDDDSSLDNTDLDEDSDLDDVDPKHLAPLVIDSTALHTRVDELTAALHRYVDLAVGARAEFDAATVEDDPRIEAAEDEIGRLNAAVSEAFESELGLVSGHTTESWESDDLDDLDDLDDDDLGTLVELTFTVSPGPLTTGDDPLERALEIVEDAADQVTTALEDAGYTVDGWSVSRDINLDLDDDD</sequence>
<organism evidence="2 3">
    <name type="scientific">Flavimobilis rhizosphaerae</name>
    <dbReference type="NCBI Taxonomy" id="2775421"/>
    <lineage>
        <taxon>Bacteria</taxon>
        <taxon>Bacillati</taxon>
        <taxon>Actinomycetota</taxon>
        <taxon>Actinomycetes</taxon>
        <taxon>Micrococcales</taxon>
        <taxon>Jonesiaceae</taxon>
        <taxon>Flavimobilis</taxon>
    </lineage>
</organism>
<dbReference type="EMBL" id="JACZDF010000002">
    <property type="protein sequence ID" value="MBD9699045.1"/>
    <property type="molecule type" value="Genomic_DNA"/>
</dbReference>
<comment type="caution">
    <text evidence="2">The sequence shown here is derived from an EMBL/GenBank/DDBJ whole genome shotgun (WGS) entry which is preliminary data.</text>
</comment>
<evidence type="ECO:0000313" key="2">
    <source>
        <dbReference type="EMBL" id="MBD9699045.1"/>
    </source>
</evidence>